<protein>
    <submittedName>
        <fullName evidence="2">Uncharacterized protein</fullName>
    </submittedName>
</protein>
<gene>
    <name evidence="2" type="ORF">LITE_LOCUS32402</name>
</gene>
<feature type="chain" id="PRO_5043987270" evidence="1">
    <location>
        <begin position="29"/>
        <end position="114"/>
    </location>
</feature>
<reference evidence="2" key="1">
    <citation type="submission" date="2022-08" db="EMBL/GenBank/DDBJ databases">
        <authorList>
            <person name="Gutierrez-Valencia J."/>
        </authorList>
    </citation>
    <scope>NUCLEOTIDE SEQUENCE</scope>
</reference>
<evidence type="ECO:0000313" key="2">
    <source>
        <dbReference type="EMBL" id="CAI0455595.1"/>
    </source>
</evidence>
<accession>A0AAV0NAM8</accession>
<keyword evidence="1" id="KW-0732">Signal</keyword>
<evidence type="ECO:0000313" key="3">
    <source>
        <dbReference type="Proteomes" id="UP001154282"/>
    </source>
</evidence>
<proteinExistence type="predicted"/>
<keyword evidence="3" id="KW-1185">Reference proteome</keyword>
<dbReference type="AlphaFoldDB" id="A0AAV0NAM8"/>
<dbReference type="EMBL" id="CAMGYJ010000008">
    <property type="protein sequence ID" value="CAI0455595.1"/>
    <property type="molecule type" value="Genomic_DNA"/>
</dbReference>
<dbReference type="Proteomes" id="UP001154282">
    <property type="component" value="Unassembled WGS sequence"/>
</dbReference>
<feature type="signal peptide" evidence="1">
    <location>
        <begin position="1"/>
        <end position="28"/>
    </location>
</feature>
<name>A0AAV0NAM8_9ROSI</name>
<organism evidence="2 3">
    <name type="scientific">Linum tenue</name>
    <dbReference type="NCBI Taxonomy" id="586396"/>
    <lineage>
        <taxon>Eukaryota</taxon>
        <taxon>Viridiplantae</taxon>
        <taxon>Streptophyta</taxon>
        <taxon>Embryophyta</taxon>
        <taxon>Tracheophyta</taxon>
        <taxon>Spermatophyta</taxon>
        <taxon>Magnoliopsida</taxon>
        <taxon>eudicotyledons</taxon>
        <taxon>Gunneridae</taxon>
        <taxon>Pentapetalae</taxon>
        <taxon>rosids</taxon>
        <taxon>fabids</taxon>
        <taxon>Malpighiales</taxon>
        <taxon>Linaceae</taxon>
        <taxon>Linum</taxon>
    </lineage>
</organism>
<comment type="caution">
    <text evidence="2">The sequence shown here is derived from an EMBL/GenBank/DDBJ whole genome shotgun (WGS) entry which is preliminary data.</text>
</comment>
<evidence type="ECO:0000256" key="1">
    <source>
        <dbReference type="SAM" id="SignalP"/>
    </source>
</evidence>
<sequence length="114" mass="11583">MALVKAAACFLFCLVILHPYVRVSTVVARTISPATMAPAPSPIIIIADTSPASEAELAPLAPEEFLTIISAVAPATPPATFAPAEPPIIITAAEDAPEAPVPDAALPPAIDSYA</sequence>